<sequence length="159" mass="16471">MISLSRKSRIAIGLIVTGAILAGGVIAFAIDSPSSVMESAPNASSPLCGEIAKKCPREILGEARSDVELPGVAVWGESTVILRCGLTPPRPTLDPCFNVNGVDWVLEEGKSGEGKKTLITYGRNPAVEVVISDASPSAGDGLVDLSKVVEGIPQKSKCL</sequence>
<dbReference type="Proteomes" id="UP001610990">
    <property type="component" value="Unassembled WGS sequence"/>
</dbReference>
<reference evidence="1 2" key="1">
    <citation type="submission" date="2024-10" db="EMBL/GenBank/DDBJ databases">
        <title>The Natural Products Discovery Center: Release of the First 8490 Sequenced Strains for Exploring Actinobacteria Biosynthetic Diversity.</title>
        <authorList>
            <person name="Kalkreuter E."/>
            <person name="Kautsar S.A."/>
            <person name="Yang D."/>
            <person name="Bader C.D."/>
            <person name="Teijaro C.N."/>
            <person name="Fluegel L."/>
            <person name="Davis C.M."/>
            <person name="Simpson J.R."/>
            <person name="Lauterbach L."/>
            <person name="Steele A.D."/>
            <person name="Gui C."/>
            <person name="Meng S."/>
            <person name="Li G."/>
            <person name="Viehrig K."/>
            <person name="Ye F."/>
            <person name="Su P."/>
            <person name="Kiefer A.F."/>
            <person name="Nichols A."/>
            <person name="Cepeda A.J."/>
            <person name="Yan W."/>
            <person name="Fan B."/>
            <person name="Jiang Y."/>
            <person name="Adhikari A."/>
            <person name="Zheng C.-J."/>
            <person name="Schuster L."/>
            <person name="Cowan T.M."/>
            <person name="Smanski M.J."/>
            <person name="Chevrette M.G."/>
            <person name="De Carvalho L.P.S."/>
            <person name="Shen B."/>
        </authorList>
    </citation>
    <scope>NUCLEOTIDE SEQUENCE [LARGE SCALE GENOMIC DNA]</scope>
    <source>
        <strain evidence="1 2">NPDC018013</strain>
    </source>
</reference>
<proteinExistence type="predicted"/>
<accession>A0ABW7R8A5</accession>
<gene>
    <name evidence="1" type="ORF">ACH4GP_04740</name>
</gene>
<comment type="caution">
    <text evidence="1">The sequence shown here is derived from an EMBL/GenBank/DDBJ whole genome shotgun (WGS) entry which is preliminary data.</text>
</comment>
<dbReference type="EMBL" id="JBIRGH010000002">
    <property type="protein sequence ID" value="MFH8583693.1"/>
    <property type="molecule type" value="Genomic_DNA"/>
</dbReference>
<evidence type="ECO:0000313" key="1">
    <source>
        <dbReference type="EMBL" id="MFH8583693.1"/>
    </source>
</evidence>
<organism evidence="1 2">
    <name type="scientific">Streptomyces celluloflavus</name>
    <dbReference type="NCBI Taxonomy" id="58344"/>
    <lineage>
        <taxon>Bacteria</taxon>
        <taxon>Bacillati</taxon>
        <taxon>Actinomycetota</taxon>
        <taxon>Actinomycetes</taxon>
        <taxon>Kitasatosporales</taxon>
        <taxon>Streptomycetaceae</taxon>
        <taxon>Streptomyces</taxon>
    </lineage>
</organism>
<keyword evidence="2" id="KW-1185">Reference proteome</keyword>
<evidence type="ECO:0000313" key="2">
    <source>
        <dbReference type="Proteomes" id="UP001610990"/>
    </source>
</evidence>
<protein>
    <submittedName>
        <fullName evidence="1">DUF3515 domain-containing protein</fullName>
    </submittedName>
</protein>
<dbReference type="InterPro" id="IPR021903">
    <property type="entry name" value="DUF3515"/>
</dbReference>
<dbReference type="RefSeq" id="WP_397671265.1">
    <property type="nucleotide sequence ID" value="NZ_JBIRGH010000002.1"/>
</dbReference>
<name>A0ABW7R8A5_9ACTN</name>
<dbReference type="Pfam" id="PF12028">
    <property type="entry name" value="DUF3515"/>
    <property type="match status" value="1"/>
</dbReference>